<dbReference type="KEGG" id="vao:FA707_01755"/>
<feature type="region of interest" description="Disordered" evidence="3">
    <location>
        <begin position="40"/>
        <end position="203"/>
    </location>
</feature>
<organism evidence="6 7">
    <name type="scientific">Vagococcus zengguangii</name>
    <dbReference type="NCBI Taxonomy" id="2571750"/>
    <lineage>
        <taxon>Bacteria</taxon>
        <taxon>Bacillati</taxon>
        <taxon>Bacillota</taxon>
        <taxon>Bacilli</taxon>
        <taxon>Lactobacillales</taxon>
        <taxon>Enterococcaceae</taxon>
        <taxon>Vagococcus</taxon>
    </lineage>
</organism>
<dbReference type="InterPro" id="IPR051056">
    <property type="entry name" value="Glycosyl_Hydrolase_73"/>
</dbReference>
<feature type="compositionally biased region" description="Low complexity" evidence="3">
    <location>
        <begin position="129"/>
        <end position="173"/>
    </location>
</feature>
<feature type="domain" description="Peptidase C51" evidence="5">
    <location>
        <begin position="584"/>
        <end position="714"/>
    </location>
</feature>
<protein>
    <submittedName>
        <fullName evidence="6">CHAP domain-containing protein</fullName>
    </submittedName>
</protein>
<evidence type="ECO:0000256" key="2">
    <source>
        <dbReference type="ARBA" id="ARBA00022801"/>
    </source>
</evidence>
<feature type="compositionally biased region" description="Low complexity" evidence="3">
    <location>
        <begin position="60"/>
        <end position="94"/>
    </location>
</feature>
<dbReference type="InterPro" id="IPR007921">
    <property type="entry name" value="CHAP_dom"/>
</dbReference>
<dbReference type="AlphaFoldDB" id="A0A4D7CTJ3"/>
<dbReference type="GO" id="GO:0004040">
    <property type="term" value="F:amidase activity"/>
    <property type="evidence" value="ECO:0007669"/>
    <property type="project" value="InterPro"/>
</dbReference>
<dbReference type="Gene3D" id="1.10.530.10">
    <property type="match status" value="1"/>
</dbReference>
<dbReference type="PANTHER" id="PTHR33308">
    <property type="entry name" value="PEPTIDOGLYCAN HYDROLASE FLGJ"/>
    <property type="match status" value="1"/>
</dbReference>
<reference evidence="6 7" key="1">
    <citation type="submission" date="2019-04" db="EMBL/GenBank/DDBJ databases">
        <title>Vagococcus sp. nov., isolated from faeces of yaks (Bos grunniens).</title>
        <authorList>
            <person name="Ge Y."/>
        </authorList>
    </citation>
    <scope>NUCLEOTIDE SEQUENCE [LARGE SCALE GENOMIC DNA]</scope>
    <source>
        <strain evidence="6 7">MN-17</strain>
    </source>
</reference>
<evidence type="ECO:0000259" key="5">
    <source>
        <dbReference type="PROSITE" id="PS50911"/>
    </source>
</evidence>
<dbReference type="Pfam" id="PF05257">
    <property type="entry name" value="CHAP"/>
    <property type="match status" value="1"/>
</dbReference>
<keyword evidence="2" id="KW-0378">Hydrolase</keyword>
<dbReference type="Proteomes" id="UP000298615">
    <property type="component" value="Chromosome"/>
</dbReference>
<feature type="chain" id="PRO_5039560994" evidence="4">
    <location>
        <begin position="23"/>
        <end position="718"/>
    </location>
</feature>
<evidence type="ECO:0000313" key="6">
    <source>
        <dbReference type="EMBL" id="QCI85767.1"/>
    </source>
</evidence>
<proteinExistence type="inferred from homology"/>
<dbReference type="SUPFAM" id="SSF54001">
    <property type="entry name" value="Cysteine proteinases"/>
    <property type="match status" value="1"/>
</dbReference>
<dbReference type="InterPro" id="IPR038765">
    <property type="entry name" value="Papain-like_cys_pep_sf"/>
</dbReference>
<dbReference type="PANTHER" id="PTHR33308:SF9">
    <property type="entry name" value="PEPTIDOGLYCAN HYDROLASE FLGJ"/>
    <property type="match status" value="1"/>
</dbReference>
<dbReference type="Pfam" id="PF01832">
    <property type="entry name" value="Glucosaminidase"/>
    <property type="match status" value="1"/>
</dbReference>
<feature type="region of interest" description="Disordered" evidence="3">
    <location>
        <begin position="263"/>
        <end position="287"/>
    </location>
</feature>
<evidence type="ECO:0000256" key="1">
    <source>
        <dbReference type="ARBA" id="ARBA00010266"/>
    </source>
</evidence>
<gene>
    <name evidence="6" type="ORF">FA707_01755</name>
</gene>
<name>A0A4D7CTJ3_9ENTE</name>
<feature type="signal peptide" evidence="4">
    <location>
        <begin position="1"/>
        <end position="22"/>
    </location>
</feature>
<sequence>MKKTMNTFLVFTVGLYSTFTFGSPATVVLAATQQYEANVSVSEEGVNVTSDEETEETTDETSQVVPEEPQEPQIPEESQEPQIPEESQEPQIPEESQEPETTPEEPQTSESTPEESQEKPTQPSKPVETTDSSQVSSESSTTETTSNTPTQPVPSTKPSTEPSTETTTSSESKAPNFKPSKKPAEKPAQSIIAKEQSGVDATPTIQQPISNAIIDLGETTKDFTASNLLNYRLPLLSELKTDKEAVLIYGSLLLVGKERFEDENNQDKKTGDQTNKQAQKDKKAEKNKPITSKELVTWLGKQYFNQDLLSENARKLTDKDTIQVGDIVVWTNYLGQTQYGLYIGDDLLITVENVDDERFEVVTQYYVENDDQTIYRNDKLELNKAGQALLKQYPASMDFKANPLTEKFIQSIGENARELGLKYDVFASVMIAQALLESASGTSGLAQAPNHNLFGIKGQYQNQSISMATSEDDGKGNLYTIQSAFRKYPSYQESLKDYVSLIKNGTAWKDDFYKDAWRSEANNYLTAAQSLKGKYATDTQYDKKVISLIATYNLTQYDEPKLDTSVTGKTSGILTSRTEIPKEYRDLMKFPDYNQKNYNTSGSYPVGQCTWYAFNRVAQLGMSVDDYMGNGGEWGAKGKRLGYTVTSTPKAGYLVSFLPGVAGSSSQYGHVAFVEAVTKDGILISEGNVVGGTRVSYRVISNEIARSSQVNYIVAKQK</sequence>
<keyword evidence="7" id="KW-1185">Reference proteome</keyword>
<dbReference type="PROSITE" id="PS50911">
    <property type="entry name" value="CHAP"/>
    <property type="match status" value="1"/>
</dbReference>
<feature type="compositionally biased region" description="Acidic residues" evidence="3">
    <location>
        <begin position="50"/>
        <end position="59"/>
    </location>
</feature>
<feature type="compositionally biased region" description="Basic and acidic residues" evidence="3">
    <location>
        <begin position="278"/>
        <end position="287"/>
    </location>
</feature>
<dbReference type="Gene3D" id="4.10.80.30">
    <property type="entry name" value="DNA polymerase, domain 6"/>
    <property type="match status" value="1"/>
</dbReference>
<dbReference type="SMART" id="SM00047">
    <property type="entry name" value="LYZ2"/>
    <property type="match status" value="1"/>
</dbReference>
<evidence type="ECO:0000256" key="4">
    <source>
        <dbReference type="SAM" id="SignalP"/>
    </source>
</evidence>
<evidence type="ECO:0000313" key="7">
    <source>
        <dbReference type="Proteomes" id="UP000298615"/>
    </source>
</evidence>
<keyword evidence="4" id="KW-0732">Signal</keyword>
<dbReference type="InterPro" id="IPR002901">
    <property type="entry name" value="MGlyc_endo_b_GlcNAc-like_dom"/>
</dbReference>
<dbReference type="RefSeq" id="WP_136952612.1">
    <property type="nucleotide sequence ID" value="NZ_CP039712.1"/>
</dbReference>
<comment type="similarity">
    <text evidence="1">Belongs to the glycosyl hydrolase 73 family.</text>
</comment>
<dbReference type="EMBL" id="CP039712">
    <property type="protein sequence ID" value="QCI85767.1"/>
    <property type="molecule type" value="Genomic_DNA"/>
</dbReference>
<accession>A0A4D7CTJ3</accession>
<evidence type="ECO:0000256" key="3">
    <source>
        <dbReference type="SAM" id="MobiDB-lite"/>
    </source>
</evidence>
<dbReference type="Gene3D" id="3.90.1720.10">
    <property type="entry name" value="endopeptidase domain like (from Nostoc punctiforme)"/>
    <property type="match status" value="1"/>
</dbReference>